<dbReference type="InterPro" id="IPR036397">
    <property type="entry name" value="RNaseH_sf"/>
</dbReference>
<evidence type="ECO:0000313" key="21">
    <source>
        <dbReference type="EMBL" id="QCI19322.1"/>
    </source>
</evidence>
<dbReference type="FunFam" id="3.30.420.10:FF:000012">
    <property type="entry name" value="DNA polymerase III subunit epsilon"/>
    <property type="match status" value="1"/>
</dbReference>
<dbReference type="InterPro" id="IPR013520">
    <property type="entry name" value="Ribonucl_H"/>
</dbReference>
<feature type="binding site" evidence="17">
    <location>
        <position position="12"/>
    </location>
    <ligand>
        <name>substrate</name>
    </ligand>
</feature>
<dbReference type="PANTHER" id="PTHR30231">
    <property type="entry name" value="DNA POLYMERASE III SUBUNIT EPSILON"/>
    <property type="match status" value="1"/>
</dbReference>
<evidence type="ECO:0000256" key="15">
    <source>
        <dbReference type="ARBA" id="ARBA00065841"/>
    </source>
</evidence>
<evidence type="ECO:0000256" key="7">
    <source>
        <dbReference type="ARBA" id="ARBA00022722"/>
    </source>
</evidence>
<feature type="binding site" evidence="17">
    <location>
        <position position="167"/>
    </location>
    <ligand>
        <name>substrate</name>
    </ligand>
</feature>
<keyword evidence="4 19" id="KW-0808">Transferase</keyword>
<dbReference type="GO" id="GO:0008408">
    <property type="term" value="F:3'-5' exonuclease activity"/>
    <property type="evidence" value="ECO:0007669"/>
    <property type="project" value="TreeGrafter"/>
</dbReference>
<dbReference type="GO" id="GO:0005829">
    <property type="term" value="C:cytosol"/>
    <property type="evidence" value="ECO:0007669"/>
    <property type="project" value="TreeGrafter"/>
</dbReference>
<evidence type="ECO:0000256" key="5">
    <source>
        <dbReference type="ARBA" id="ARBA00022695"/>
    </source>
</evidence>
<keyword evidence="5 19" id="KW-0548">Nucleotidyltransferase</keyword>
<dbReference type="EMBL" id="CP033012">
    <property type="protein sequence ID" value="QCI19322.1"/>
    <property type="molecule type" value="Genomic_DNA"/>
</dbReference>
<evidence type="ECO:0000256" key="2">
    <source>
        <dbReference type="ARBA" id="ARBA00012417"/>
    </source>
</evidence>
<dbReference type="InterPro" id="IPR006309">
    <property type="entry name" value="DnaQ_proteo"/>
</dbReference>
<keyword evidence="22" id="KW-1185">Reference proteome</keyword>
<dbReference type="CDD" id="cd06131">
    <property type="entry name" value="DNA_pol_III_epsilon_Ecoli_like"/>
    <property type="match status" value="1"/>
</dbReference>
<evidence type="ECO:0000256" key="3">
    <source>
        <dbReference type="ARBA" id="ARBA00020352"/>
    </source>
</evidence>
<evidence type="ECO:0000256" key="18">
    <source>
        <dbReference type="PIRSR" id="PIRSR606309-3"/>
    </source>
</evidence>
<feature type="binding site" evidence="17">
    <location>
        <position position="14"/>
    </location>
    <ligand>
        <name>substrate</name>
    </ligand>
</feature>
<keyword evidence="10 19" id="KW-0269">Exonuclease</keyword>
<dbReference type="EC" id="2.7.7.7" evidence="2 19"/>
<feature type="binding site" evidence="18">
    <location>
        <position position="14"/>
    </location>
    <ligand>
        <name>a divalent metal cation</name>
        <dbReference type="ChEBI" id="CHEBI:60240"/>
        <label>1</label>
        <note>catalytic</note>
    </ligand>
</feature>
<accession>A0A4D6XPU0</accession>
<feature type="domain" description="Exonuclease" evidence="20">
    <location>
        <begin position="7"/>
        <end position="184"/>
    </location>
</feature>
<dbReference type="NCBIfam" id="TIGR00573">
    <property type="entry name" value="dnaq"/>
    <property type="match status" value="1"/>
</dbReference>
<dbReference type="InterPro" id="IPR012337">
    <property type="entry name" value="RNaseH-like_sf"/>
</dbReference>
<evidence type="ECO:0000256" key="13">
    <source>
        <dbReference type="ARBA" id="ARBA00023211"/>
    </source>
</evidence>
<evidence type="ECO:0000256" key="9">
    <source>
        <dbReference type="ARBA" id="ARBA00022801"/>
    </source>
</evidence>
<keyword evidence="6 19" id="KW-0235">DNA replication</keyword>
<feature type="binding site" evidence="18">
    <location>
        <position position="167"/>
    </location>
    <ligand>
        <name>a divalent metal cation</name>
        <dbReference type="ChEBI" id="CHEBI:60240"/>
        <label>1</label>
        <note>catalytic</note>
    </ligand>
</feature>
<feature type="binding site" evidence="17">
    <location>
        <position position="66"/>
    </location>
    <ligand>
        <name>substrate</name>
    </ligand>
</feature>
<evidence type="ECO:0000256" key="1">
    <source>
        <dbReference type="ARBA" id="ARBA00001936"/>
    </source>
</evidence>
<dbReference type="OrthoDB" id="9804290at2"/>
<comment type="cofactor">
    <cofactor evidence="18">
        <name>Mg(2+)</name>
        <dbReference type="ChEBI" id="CHEBI:18420"/>
    </cofactor>
    <cofactor evidence="18">
        <name>Mn(2+)</name>
        <dbReference type="ChEBI" id="CHEBI:29035"/>
    </cofactor>
    <text evidence="18">Binds 2 divalent metal cations. Magnesium or manganese.</text>
</comment>
<keyword evidence="13 18" id="KW-0464">Manganese</keyword>
<comment type="catalytic activity">
    <reaction evidence="14 19">
        <text>DNA(n) + a 2'-deoxyribonucleoside 5'-triphosphate = DNA(n+1) + diphosphate</text>
        <dbReference type="Rhea" id="RHEA:22508"/>
        <dbReference type="Rhea" id="RHEA-COMP:17339"/>
        <dbReference type="Rhea" id="RHEA-COMP:17340"/>
        <dbReference type="ChEBI" id="CHEBI:33019"/>
        <dbReference type="ChEBI" id="CHEBI:61560"/>
        <dbReference type="ChEBI" id="CHEBI:173112"/>
        <dbReference type="EC" id="2.7.7.7"/>
    </reaction>
</comment>
<comment type="function">
    <text evidence="19">DNA polymerase III is a complex, multichain enzyme responsible for most of the replicative synthesis in bacteria. The epsilon subunit contain the editing function and is a proofreading 3'-5' exonuclease.</text>
</comment>
<dbReference type="Gene3D" id="3.30.420.10">
    <property type="entry name" value="Ribonuclease H-like superfamily/Ribonuclease H"/>
    <property type="match status" value="1"/>
</dbReference>
<evidence type="ECO:0000256" key="17">
    <source>
        <dbReference type="PIRSR" id="PIRSR606309-2"/>
    </source>
</evidence>
<feature type="binding site" evidence="18">
    <location>
        <position position="12"/>
    </location>
    <ligand>
        <name>a divalent metal cation</name>
        <dbReference type="ChEBI" id="CHEBI:60240"/>
        <label>1</label>
        <note>catalytic</note>
    </ligand>
</feature>
<keyword evidence="12 19" id="KW-0239">DNA-directed DNA polymerase</keyword>
<dbReference type="NCBIfam" id="TIGR01406">
    <property type="entry name" value="dnaQ_proteo"/>
    <property type="match status" value="1"/>
</dbReference>
<evidence type="ECO:0000256" key="8">
    <source>
        <dbReference type="ARBA" id="ARBA00022723"/>
    </source>
</evidence>
<sequence>MNTIMKREIVIDTETTGMNSKGCFYKGHRIIEISCIEIFNRNITGKIFHTYLKPDRRIDDSAYKIHGISEKFLYNKPKFKDAIKTFFSFIKNSNLIIHNAMFDIAFINYELKIANYHIKNIEKNYKIIDSLSIARNLFPGKKNNLNVLCDRYKIENKNRKLHSALLDSQLLAKVYLKMTSYQKNICFDNNHKIKLKLKHDIKHKFIVILANKKEINSNKDYLRFMKKVY</sequence>
<proteinExistence type="predicted"/>
<keyword evidence="7 19" id="KW-0540">Nuclease</keyword>
<comment type="cofactor">
    <cofactor evidence="1 19">
        <name>Mn(2+)</name>
        <dbReference type="ChEBI" id="CHEBI:29035"/>
    </cofactor>
</comment>
<organism evidence="21 22">
    <name type="scientific">Buchnera aphidicola</name>
    <name type="common">Anoecia oenotherae</name>
    <dbReference type="NCBI Taxonomy" id="1241833"/>
    <lineage>
        <taxon>Bacteria</taxon>
        <taxon>Pseudomonadati</taxon>
        <taxon>Pseudomonadota</taxon>
        <taxon>Gammaproteobacteria</taxon>
        <taxon>Enterobacterales</taxon>
        <taxon>Erwiniaceae</taxon>
        <taxon>Buchnera</taxon>
    </lineage>
</organism>
<dbReference type="GO" id="GO:0003887">
    <property type="term" value="F:DNA-directed DNA polymerase activity"/>
    <property type="evidence" value="ECO:0007669"/>
    <property type="project" value="UniProtKB-KW"/>
</dbReference>
<evidence type="ECO:0000256" key="6">
    <source>
        <dbReference type="ARBA" id="ARBA00022705"/>
    </source>
</evidence>
<dbReference type="InterPro" id="IPR006054">
    <property type="entry name" value="DnaQ"/>
</dbReference>
<reference evidence="21 22" key="1">
    <citation type="submission" date="2018-10" db="EMBL/GenBank/DDBJ databases">
        <title>Comparative functional genomics of the obligate endosymbiont Buchnera aphidicola.</title>
        <authorList>
            <person name="Chong R.A."/>
        </authorList>
    </citation>
    <scope>NUCLEOTIDE SEQUENCE [LARGE SCALE GENOMIC DNA]</scope>
    <source>
        <strain evidence="21 22">Aoe</strain>
    </source>
</reference>
<dbReference type="GO" id="GO:0003677">
    <property type="term" value="F:DNA binding"/>
    <property type="evidence" value="ECO:0007669"/>
    <property type="project" value="InterPro"/>
</dbReference>
<evidence type="ECO:0000256" key="11">
    <source>
        <dbReference type="ARBA" id="ARBA00022842"/>
    </source>
</evidence>
<dbReference type="PANTHER" id="PTHR30231:SF41">
    <property type="entry name" value="DNA POLYMERASE III SUBUNIT EPSILON"/>
    <property type="match status" value="1"/>
</dbReference>
<feature type="active site" description="Proton acceptor" evidence="16">
    <location>
        <position position="162"/>
    </location>
</feature>
<dbReference type="SMART" id="SM00479">
    <property type="entry name" value="EXOIII"/>
    <property type="match status" value="1"/>
</dbReference>
<gene>
    <name evidence="19" type="primary">dnaQ</name>
    <name evidence="21" type="ORF">D9V65_00995</name>
</gene>
<evidence type="ECO:0000259" key="20">
    <source>
        <dbReference type="SMART" id="SM00479"/>
    </source>
</evidence>
<dbReference type="GO" id="GO:0046872">
    <property type="term" value="F:metal ion binding"/>
    <property type="evidence" value="ECO:0007669"/>
    <property type="project" value="UniProtKB-KW"/>
</dbReference>
<dbReference type="NCBIfam" id="NF004316">
    <property type="entry name" value="PRK05711.1"/>
    <property type="match status" value="1"/>
</dbReference>
<name>A0A4D6XPU0_9GAMM</name>
<dbReference type="GO" id="GO:0045004">
    <property type="term" value="P:DNA replication proofreading"/>
    <property type="evidence" value="ECO:0007669"/>
    <property type="project" value="TreeGrafter"/>
</dbReference>
<dbReference type="AlphaFoldDB" id="A0A4D6XPU0"/>
<evidence type="ECO:0000256" key="10">
    <source>
        <dbReference type="ARBA" id="ARBA00022839"/>
    </source>
</evidence>
<evidence type="ECO:0000256" key="14">
    <source>
        <dbReference type="ARBA" id="ARBA00049244"/>
    </source>
</evidence>
<comment type="subunit">
    <text evidence="15">The DNA polymerase holoenzyme is a complex that contains 10 different types of subunits. These subunits are organized into 3 functionally essential subassemblies: the pol III core, the beta sliding clamp processivity factor and the clamp-loading complex. The pol III core (subunits alpha,epsilon and theta) contains the polymerase and the 3'-5' exonuclease proofreading activities. The polymerase is tethered to the template via the sliding clamp processivity factor. The clamp-loading complex assembles the beta processivity factor onto the primer template and plays a central role in the organization and communication at the replication fork. This complex contains delta, delta', psi and chi, and copies of either or both of two different DnaX proteins, gamma and tau. The composition of the holoenzyme is, therefore: (alpha,epsilon,theta)[2]-(gamma/tau)[3]-delta,delta', psi,chi-beta[4].</text>
</comment>
<dbReference type="SUPFAM" id="SSF53098">
    <property type="entry name" value="Ribonuclease H-like"/>
    <property type="match status" value="1"/>
</dbReference>
<evidence type="ECO:0000256" key="19">
    <source>
        <dbReference type="RuleBase" id="RU364087"/>
    </source>
</evidence>
<evidence type="ECO:0000256" key="4">
    <source>
        <dbReference type="ARBA" id="ARBA00022679"/>
    </source>
</evidence>
<evidence type="ECO:0000256" key="16">
    <source>
        <dbReference type="PIRSR" id="PIRSR606309-1"/>
    </source>
</evidence>
<evidence type="ECO:0000313" key="22">
    <source>
        <dbReference type="Proteomes" id="UP000298677"/>
    </source>
</evidence>
<dbReference type="Pfam" id="PF00929">
    <property type="entry name" value="RNase_T"/>
    <property type="match status" value="1"/>
</dbReference>
<dbReference type="Proteomes" id="UP000298677">
    <property type="component" value="Chromosome"/>
</dbReference>
<keyword evidence="11 18" id="KW-0460">Magnesium</keyword>
<evidence type="ECO:0000256" key="12">
    <source>
        <dbReference type="ARBA" id="ARBA00022932"/>
    </source>
</evidence>
<keyword evidence="9 19" id="KW-0378">Hydrolase</keyword>
<keyword evidence="8 18" id="KW-0479">Metal-binding</keyword>
<protein>
    <recommendedName>
        <fullName evidence="3 19">DNA polymerase III subunit epsilon</fullName>
        <ecNumber evidence="2 19">2.7.7.7</ecNumber>
    </recommendedName>
</protein>